<dbReference type="OrthoDB" id="433124at2759"/>
<feature type="region of interest" description="Disordered" evidence="1">
    <location>
        <begin position="1"/>
        <end position="21"/>
    </location>
</feature>
<dbReference type="EMBL" id="JAAALK010000282">
    <property type="protein sequence ID" value="KAG8079897.1"/>
    <property type="molecule type" value="Genomic_DNA"/>
</dbReference>
<gene>
    <name evidence="2" type="ORF">GUJ93_ZPchr0007g5776</name>
</gene>
<evidence type="ECO:0000256" key="1">
    <source>
        <dbReference type="SAM" id="MobiDB-lite"/>
    </source>
</evidence>
<sequence>MSTTGFFHSTRAGRPREASASGLRPLARACGVAAAEAAAGGASVERLRKRLGTGHPPLGIRLRRGCIQQADGKPSEPSWTMAVSVAEAWLRQEKVKKFEDFVDRRLKPDLVSTISQRDKLFQQQKTFLDLKRNIENLEKNGVTSMRSMVNLGSEVYMQAEV</sequence>
<proteinExistence type="predicted"/>
<dbReference type="GO" id="GO:0045944">
    <property type="term" value="P:positive regulation of transcription by RNA polymerase II"/>
    <property type="evidence" value="ECO:0007669"/>
    <property type="project" value="TreeGrafter"/>
</dbReference>
<keyword evidence="3" id="KW-1185">Reference proteome</keyword>
<dbReference type="PANTHER" id="PTHR13345">
    <property type="entry name" value="MEDIATOR OF RNA POLYMERASE II TRANSCRIPTION SUBUNIT 10"/>
    <property type="match status" value="1"/>
</dbReference>
<evidence type="ECO:0000313" key="2">
    <source>
        <dbReference type="EMBL" id="KAG8079897.1"/>
    </source>
</evidence>
<reference evidence="2" key="1">
    <citation type="journal article" date="2021" name="bioRxiv">
        <title>Whole Genome Assembly and Annotation of Northern Wild Rice, Zizania palustris L., Supports a Whole Genome Duplication in the Zizania Genus.</title>
        <authorList>
            <person name="Haas M."/>
            <person name="Kono T."/>
            <person name="Macchietto M."/>
            <person name="Millas R."/>
            <person name="McGilp L."/>
            <person name="Shao M."/>
            <person name="Duquette J."/>
            <person name="Hirsch C.N."/>
            <person name="Kimball J."/>
        </authorList>
    </citation>
    <scope>NUCLEOTIDE SEQUENCE</scope>
    <source>
        <tissue evidence="2">Fresh leaf tissue</tissue>
    </source>
</reference>
<accession>A0A8J5T748</accession>
<dbReference type="Proteomes" id="UP000729402">
    <property type="component" value="Unassembled WGS sequence"/>
</dbReference>
<dbReference type="GO" id="GO:0003712">
    <property type="term" value="F:transcription coregulator activity"/>
    <property type="evidence" value="ECO:0007669"/>
    <property type="project" value="TreeGrafter"/>
</dbReference>
<reference evidence="2" key="2">
    <citation type="submission" date="2021-02" db="EMBL/GenBank/DDBJ databases">
        <authorList>
            <person name="Kimball J.A."/>
            <person name="Haas M.W."/>
            <person name="Macchietto M."/>
            <person name="Kono T."/>
            <person name="Duquette J."/>
            <person name="Shao M."/>
        </authorList>
    </citation>
    <scope>NUCLEOTIDE SEQUENCE</scope>
    <source>
        <tissue evidence="2">Fresh leaf tissue</tissue>
    </source>
</reference>
<comment type="caution">
    <text evidence="2">The sequence shown here is derived from an EMBL/GenBank/DDBJ whole genome shotgun (WGS) entry which is preliminary data.</text>
</comment>
<organism evidence="2 3">
    <name type="scientific">Zizania palustris</name>
    <name type="common">Northern wild rice</name>
    <dbReference type="NCBI Taxonomy" id="103762"/>
    <lineage>
        <taxon>Eukaryota</taxon>
        <taxon>Viridiplantae</taxon>
        <taxon>Streptophyta</taxon>
        <taxon>Embryophyta</taxon>
        <taxon>Tracheophyta</taxon>
        <taxon>Spermatophyta</taxon>
        <taxon>Magnoliopsida</taxon>
        <taxon>Liliopsida</taxon>
        <taxon>Poales</taxon>
        <taxon>Poaceae</taxon>
        <taxon>BOP clade</taxon>
        <taxon>Oryzoideae</taxon>
        <taxon>Oryzeae</taxon>
        <taxon>Zizaniinae</taxon>
        <taxon>Zizania</taxon>
    </lineage>
</organism>
<name>A0A8J5T748_ZIZPA</name>
<protein>
    <submittedName>
        <fullName evidence="2">Uncharacterized protein</fullName>
    </submittedName>
</protein>
<dbReference type="AlphaFoldDB" id="A0A8J5T748"/>
<evidence type="ECO:0000313" key="3">
    <source>
        <dbReference type="Proteomes" id="UP000729402"/>
    </source>
</evidence>
<dbReference type="PANTHER" id="PTHR13345:SF9">
    <property type="entry name" value="PROTEIN UXT"/>
    <property type="match status" value="1"/>
</dbReference>
<dbReference type="GO" id="GO:0016592">
    <property type="term" value="C:mediator complex"/>
    <property type="evidence" value="ECO:0007669"/>
    <property type="project" value="TreeGrafter"/>
</dbReference>